<keyword evidence="2" id="KW-0812">Transmembrane</keyword>
<protein>
    <recommendedName>
        <fullName evidence="4">Carboxypeptidase regulatory-like domain-containing protein</fullName>
    </recommendedName>
</protein>
<accession>A0A6B0YWE9</accession>
<feature type="region of interest" description="Disordered" evidence="1">
    <location>
        <begin position="968"/>
        <end position="1004"/>
    </location>
</feature>
<keyword evidence="2" id="KW-0472">Membrane</keyword>
<proteinExistence type="predicted"/>
<evidence type="ECO:0000313" key="3">
    <source>
        <dbReference type="EMBL" id="MXY94731.1"/>
    </source>
</evidence>
<dbReference type="EMBL" id="VXRG01000122">
    <property type="protein sequence ID" value="MXY94731.1"/>
    <property type="molecule type" value="Genomic_DNA"/>
</dbReference>
<dbReference type="PANTHER" id="PTHR12631:SF10">
    <property type="entry name" value="BETA-XYLOSIDASE-LIKE PROTEIN-RELATED"/>
    <property type="match status" value="1"/>
</dbReference>
<dbReference type="GO" id="GO:0004553">
    <property type="term" value="F:hydrolase activity, hydrolyzing O-glycosyl compounds"/>
    <property type="evidence" value="ECO:0007669"/>
    <property type="project" value="TreeGrafter"/>
</dbReference>
<dbReference type="InterPro" id="IPR013784">
    <property type="entry name" value="Carb-bd-like_fold"/>
</dbReference>
<evidence type="ECO:0000256" key="2">
    <source>
        <dbReference type="SAM" id="Phobius"/>
    </source>
</evidence>
<dbReference type="PANTHER" id="PTHR12631">
    <property type="entry name" value="ALPHA-L-IDURONIDASE"/>
    <property type="match status" value="1"/>
</dbReference>
<dbReference type="SUPFAM" id="SSF51445">
    <property type="entry name" value="(Trans)glycosidases"/>
    <property type="match status" value="1"/>
</dbReference>
<dbReference type="AlphaFoldDB" id="A0A6B0YWE9"/>
<gene>
    <name evidence="3" type="ORF">F4Y42_14935</name>
</gene>
<dbReference type="SUPFAM" id="SSF49452">
    <property type="entry name" value="Starch-binding domain-like"/>
    <property type="match status" value="1"/>
</dbReference>
<evidence type="ECO:0000256" key="1">
    <source>
        <dbReference type="SAM" id="MobiDB-lite"/>
    </source>
</evidence>
<dbReference type="GO" id="GO:0030246">
    <property type="term" value="F:carbohydrate binding"/>
    <property type="evidence" value="ECO:0007669"/>
    <property type="project" value="InterPro"/>
</dbReference>
<dbReference type="InterPro" id="IPR017853">
    <property type="entry name" value="GH"/>
</dbReference>
<dbReference type="Gene3D" id="3.20.20.80">
    <property type="entry name" value="Glycosidases"/>
    <property type="match status" value="1"/>
</dbReference>
<name>A0A6B0YWE9_9CHLR</name>
<dbReference type="InterPro" id="IPR051923">
    <property type="entry name" value="Glycosyl_Hydrolase_39"/>
</dbReference>
<keyword evidence="2" id="KW-1133">Transmembrane helix</keyword>
<reference evidence="3" key="1">
    <citation type="submission" date="2019-09" db="EMBL/GenBank/DDBJ databases">
        <title>Characterisation of the sponge microbiome using genome-centric metagenomics.</title>
        <authorList>
            <person name="Engelberts J.P."/>
            <person name="Robbins S.J."/>
            <person name="De Goeij J.M."/>
            <person name="Aranda M."/>
            <person name="Bell S.C."/>
            <person name="Webster N.S."/>
        </authorList>
    </citation>
    <scope>NUCLEOTIDE SEQUENCE</scope>
    <source>
        <strain evidence="3">SB0664_bin_27</strain>
    </source>
</reference>
<evidence type="ECO:0008006" key="4">
    <source>
        <dbReference type="Google" id="ProtNLM"/>
    </source>
</evidence>
<feature type="transmembrane region" description="Helical" evidence="2">
    <location>
        <begin position="49"/>
        <end position="68"/>
    </location>
</feature>
<dbReference type="Gene3D" id="2.60.120.260">
    <property type="entry name" value="Galactose-binding domain-like"/>
    <property type="match status" value="1"/>
</dbReference>
<feature type="compositionally biased region" description="Polar residues" evidence="1">
    <location>
        <begin position="968"/>
        <end position="977"/>
    </location>
</feature>
<comment type="caution">
    <text evidence="3">The sequence shown here is derived from an EMBL/GenBank/DDBJ whole genome shotgun (WGS) entry which is preliminary data.</text>
</comment>
<sequence length="1019" mass="110095">MQSTKTKRALIELLLGRRVSAWALNDRRKANREGRLFAYRCTLQAARRLTVAVAVAGVFLFLLLYQGGADSPAFASDMRQAIEAERTDLPEASARRSRFPNNRTLMRVSTNQTATVPFTETLDISEFGLAFVNSAETNSEAGRIQRGVDTGVRMDRFPVYWEQVEKRIGEFTWTGQDAAIKANEAKSLNTLAILLGTPRQYRAGVRFVSAPLGGSFTELPAGMAPRSADCDTQEAGGECDLLEATDASGKQVRATHDGLKEQSGTCQRHEGPPAPFGLWNPIFSDGTDVPSNDGRLNPTNPWARFVGAAVNRYKPGGSAGTNIRHWEIWNEPDLCHFWSGTPQEFARLQKVAYIVIKWIDPDAFVVFGGLAHFENGQWLDSMLDALDADALSEQNDGFFDAAGSHHYSLSYVGYQYTRKVRSALDKRGWADKPIWITESGVPVCNDYPGPTCPSPWRATAKEQASYVWQNIAYTRLAGGGPIFHFMLHDDCGNVVAVDSPDGFGLAKNESSSFCSPSNAETRLAYTAFKLANQHLTGTEVAWADIERFRVRRIAFYHPETGERRLLTWSLNAQAQTAEIPATGTNGRLIRLDGTTTVVTPTSGIIEIGLNGATNANWPDGQGGYGMGIYGEPVLLIETDTISPTASILDLPAYSPQTFDVTWHARDWGSGVISTSVYVKVDDGDWELWKEGVEAYGKASYSGAAGKSYAFSVAAEDALGYRLEADSSLASTTVAENSSVTGRVINPANEAAVGVQVSIGTTTATTDASGRFTMTVPIGSWNISVGSQLLMRRRVFGTSESLALLYSPGTNAVTNGDFESAFSSWTQSGSSTSAIEAQTGASDHALRLASEFVPNDGVPGTEGSDGGNSTVSQRVTVPTVRPFLAIAYKVETAEPSTGTDSFEVIAVEDGQPANYLLVQRLGSGWQYRSFDMSQYAGKEINLIFNVYETSPNRRTTALVDVVTLSNVPAQSLTSSGPSSRPRPAEVPLPPSSSTSPSAQGGNKSSGYRVFLPIVLNVGEQ</sequence>
<organism evidence="3">
    <name type="scientific">Caldilineaceae bacterium SB0664_bin_27</name>
    <dbReference type="NCBI Taxonomy" id="2605260"/>
    <lineage>
        <taxon>Bacteria</taxon>
        <taxon>Bacillati</taxon>
        <taxon>Chloroflexota</taxon>
        <taxon>Caldilineae</taxon>
        <taxon>Caldilineales</taxon>
        <taxon>Caldilineaceae</taxon>
    </lineage>
</organism>